<dbReference type="RefSeq" id="WP_248934512.1">
    <property type="nucleotide sequence ID" value="NZ_JAKILF010000001.1"/>
</dbReference>
<name>A0ABV7GH13_9GAMM</name>
<protein>
    <submittedName>
        <fullName evidence="2">DUF3300 domain-containing protein</fullName>
    </submittedName>
</protein>
<accession>A0ABV7GH13</accession>
<feature type="compositionally biased region" description="Basic and acidic residues" evidence="1">
    <location>
        <begin position="334"/>
        <end position="351"/>
    </location>
</feature>
<dbReference type="InterPro" id="IPR021728">
    <property type="entry name" value="DUF3300"/>
</dbReference>
<keyword evidence="3" id="KW-1185">Reference proteome</keyword>
<reference evidence="3" key="1">
    <citation type="journal article" date="2019" name="Int. J. Syst. Evol. Microbiol.">
        <title>The Global Catalogue of Microorganisms (GCM) 10K type strain sequencing project: providing services to taxonomists for standard genome sequencing and annotation.</title>
        <authorList>
            <consortium name="The Broad Institute Genomics Platform"/>
            <consortium name="The Broad Institute Genome Sequencing Center for Infectious Disease"/>
            <person name="Wu L."/>
            <person name="Ma J."/>
        </authorList>
    </citation>
    <scope>NUCLEOTIDE SEQUENCE [LARGE SCALE GENOMIC DNA]</scope>
    <source>
        <strain evidence="3">KCTC 52277</strain>
    </source>
</reference>
<dbReference type="Proteomes" id="UP001595621">
    <property type="component" value="Unassembled WGS sequence"/>
</dbReference>
<evidence type="ECO:0000256" key="1">
    <source>
        <dbReference type="SAM" id="MobiDB-lite"/>
    </source>
</evidence>
<evidence type="ECO:0000313" key="3">
    <source>
        <dbReference type="Proteomes" id="UP001595621"/>
    </source>
</evidence>
<organism evidence="2 3">
    <name type="scientific">Shewanella submarina</name>
    <dbReference type="NCBI Taxonomy" id="2016376"/>
    <lineage>
        <taxon>Bacteria</taxon>
        <taxon>Pseudomonadati</taxon>
        <taxon>Pseudomonadota</taxon>
        <taxon>Gammaproteobacteria</taxon>
        <taxon>Alteromonadales</taxon>
        <taxon>Shewanellaceae</taxon>
        <taxon>Shewanella</taxon>
    </lineage>
</organism>
<feature type="compositionally biased region" description="Low complexity" evidence="1">
    <location>
        <begin position="411"/>
        <end position="433"/>
    </location>
</feature>
<feature type="compositionally biased region" description="Basic and acidic residues" evidence="1">
    <location>
        <begin position="364"/>
        <end position="378"/>
    </location>
</feature>
<dbReference type="Pfam" id="PF11737">
    <property type="entry name" value="DUF3300"/>
    <property type="match status" value="1"/>
</dbReference>
<sequence>MLKTQSPLFHKLLTLLLLTAVLVMCKTDAFASEQQPSEARLAQLLAPVALYPDSLLTHILIASTYPLEIVEADRWRSKNKHLGNELLVERAEKQDWDPSVKALLPFPDVLERMSDELDWTSDLGDAFLANESRVLDMVQTLRQEADDAGNLKQMDNVTVTRVEREIIIESASPQIVYVPYYDPRVVYPYWRWPAYPPVWWAYDPVWFSYRSPGSLFYWRPGIHISFNFFFGSVHWHNRHVMVHRHGHYHHRPHYRHRVATSYGAKRWHHNPHHRKGIRYANRNIHDRVYKHHNRVRVAEGHKQVKREFRQTRVREMEHRTRQRLDGNRQTNQYRQDKPVANRFNRDTETRHANRQRNNQTELKAALKERSINDRERRTNVQRQAGINSERRIRSELNSPDRQRATAPAVTRRNNQSVRVNRQSPQRQTTQRQSHAQRQTGMQRQSVQRSQVRPVRQAPRTVRSTPRSRPSGSNHGSRQRRH</sequence>
<dbReference type="PANTHER" id="PTHR40269:SF1">
    <property type="entry name" value="OUTER MEMBRANE PROTEIN"/>
    <property type="match status" value="1"/>
</dbReference>
<gene>
    <name evidence="2" type="ORF">ACFOE0_21100</name>
</gene>
<proteinExistence type="predicted"/>
<evidence type="ECO:0000313" key="2">
    <source>
        <dbReference type="EMBL" id="MFC3140655.1"/>
    </source>
</evidence>
<comment type="caution">
    <text evidence="2">The sequence shown here is derived from an EMBL/GenBank/DDBJ whole genome shotgun (WGS) entry which is preliminary data.</text>
</comment>
<feature type="compositionally biased region" description="Basic and acidic residues" evidence="1">
    <location>
        <begin position="312"/>
        <end position="326"/>
    </location>
</feature>
<feature type="compositionally biased region" description="Basic and acidic residues" evidence="1">
    <location>
        <begin position="388"/>
        <end position="403"/>
    </location>
</feature>
<dbReference type="PANTHER" id="PTHR40269">
    <property type="entry name" value="OUTER MEMBRANE PROTEIN-RELATED"/>
    <property type="match status" value="1"/>
</dbReference>
<feature type="compositionally biased region" description="Low complexity" evidence="1">
    <location>
        <begin position="442"/>
        <end position="472"/>
    </location>
</feature>
<dbReference type="EMBL" id="JBHRTD010000018">
    <property type="protein sequence ID" value="MFC3140655.1"/>
    <property type="molecule type" value="Genomic_DNA"/>
</dbReference>
<feature type="region of interest" description="Disordered" evidence="1">
    <location>
        <begin position="312"/>
        <end position="481"/>
    </location>
</feature>